<accession>A0A3A8ASG4</accession>
<sequence length="583" mass="62782">MTPKGASALEVTLSVPREDDELTDRLVDASLLMELQEREEVNTQDVVASARADYQRLLTVLYKQAYYAPVVRIRLDGREAADLSPVAPIGDVRRAVIRVEPGPAFRFGRAAIAPVAGGTELPEEFAPGHVAGVDVLKDAASAGVDGWRAIGHAKADVAGQEITARHKAHRLDAAIRLAPGPRLRFGQLRVEGNEDVRASRIRAIAGLPSGETYSPKELDRATERLRRTGAFNVATLREAEEIGPNDTLDITAQISEAPKRRFSFGAEVSSTEGIGLSTMWMHRNLFGGAERLRLEGEVTGIDGDAGGMNYRAKARFERPATFQPDMDLYLETEIEDKDEDIYNARSYTLGAGIKHWASEHRTFEYGVGYRYAETTNAFGSNTYSMLTTPLKAIYDYRDNKLDAKSGYYAEASLLPFVSLRGTENGVRTNLDLRAYKSVGAEDGITFAARAQLGSVIGPSLAETPADFLFYSGGGGTVRGQPYQSLAVDLGGGNFVGGRSFLGLSGEIRVDATEKISVVGFYDAGYIGAEDFPDGSSGDWHSGAGLGLRYKTGIGPVRLDVGVPVTGPGSNSGFEVYIGIGQAF</sequence>
<feature type="domain" description="POTRA" evidence="4">
    <location>
        <begin position="183"/>
        <end position="257"/>
    </location>
</feature>
<comment type="subcellular location">
    <subcellularLocation>
        <location evidence="1">Membrane</location>
    </subcellularLocation>
</comment>
<dbReference type="InterPro" id="IPR000184">
    <property type="entry name" value="Bac_surfAg_D15"/>
</dbReference>
<dbReference type="EMBL" id="RAPE01000003">
    <property type="protein sequence ID" value="RKF14057.1"/>
    <property type="molecule type" value="Genomic_DNA"/>
</dbReference>
<dbReference type="AlphaFoldDB" id="A0A3A8ASG4"/>
<dbReference type="PANTHER" id="PTHR12815">
    <property type="entry name" value="SORTING AND ASSEMBLY MACHINERY SAMM50 PROTEIN FAMILY MEMBER"/>
    <property type="match status" value="1"/>
</dbReference>
<keyword evidence="2" id="KW-0812">Transmembrane</keyword>
<keyword evidence="6" id="KW-1185">Reference proteome</keyword>
<proteinExistence type="predicted"/>
<evidence type="ECO:0000256" key="1">
    <source>
        <dbReference type="ARBA" id="ARBA00004370"/>
    </source>
</evidence>
<comment type="caution">
    <text evidence="5">The sequence shown here is derived from an EMBL/GenBank/DDBJ whole genome shotgun (WGS) entry which is preliminary data.</text>
</comment>
<evidence type="ECO:0000313" key="6">
    <source>
        <dbReference type="Proteomes" id="UP000281128"/>
    </source>
</evidence>
<dbReference type="Gene3D" id="3.10.20.310">
    <property type="entry name" value="membrane protein fhac"/>
    <property type="match status" value="1"/>
</dbReference>
<dbReference type="InterPro" id="IPR039910">
    <property type="entry name" value="D15-like"/>
</dbReference>
<evidence type="ECO:0000313" key="5">
    <source>
        <dbReference type="EMBL" id="RKF14057.1"/>
    </source>
</evidence>
<name>A0A3A8ASG4_9RHOB</name>
<evidence type="ECO:0000256" key="3">
    <source>
        <dbReference type="ARBA" id="ARBA00023136"/>
    </source>
</evidence>
<dbReference type="PROSITE" id="PS51779">
    <property type="entry name" value="POTRA"/>
    <property type="match status" value="1"/>
</dbReference>
<evidence type="ECO:0000256" key="2">
    <source>
        <dbReference type="ARBA" id="ARBA00022452"/>
    </source>
</evidence>
<keyword evidence="3" id="KW-0472">Membrane</keyword>
<protein>
    <submittedName>
        <fullName evidence="5">Outer membrane protein assembly factor</fullName>
    </submittedName>
</protein>
<dbReference type="GO" id="GO:0019867">
    <property type="term" value="C:outer membrane"/>
    <property type="evidence" value="ECO:0007669"/>
    <property type="project" value="InterPro"/>
</dbReference>
<organism evidence="5 6">
    <name type="scientific">Roseovarius spongiae</name>
    <dbReference type="NCBI Taxonomy" id="2320272"/>
    <lineage>
        <taxon>Bacteria</taxon>
        <taxon>Pseudomonadati</taxon>
        <taxon>Pseudomonadota</taxon>
        <taxon>Alphaproteobacteria</taxon>
        <taxon>Rhodobacterales</taxon>
        <taxon>Roseobacteraceae</taxon>
        <taxon>Roseovarius</taxon>
    </lineage>
</organism>
<dbReference type="Proteomes" id="UP000281128">
    <property type="component" value="Unassembled WGS sequence"/>
</dbReference>
<evidence type="ECO:0000259" key="4">
    <source>
        <dbReference type="PROSITE" id="PS51779"/>
    </source>
</evidence>
<dbReference type="PANTHER" id="PTHR12815:SF42">
    <property type="entry name" value="BACTERIAL SURFACE ANTIGEN (D15) DOMAIN-CONTAINING PROTEIN"/>
    <property type="match status" value="1"/>
</dbReference>
<dbReference type="InterPro" id="IPR010827">
    <property type="entry name" value="BamA/TamA_POTRA"/>
</dbReference>
<dbReference type="Pfam" id="PF07244">
    <property type="entry name" value="POTRA"/>
    <property type="match status" value="1"/>
</dbReference>
<keyword evidence="2" id="KW-1134">Transmembrane beta strand</keyword>
<dbReference type="InterPro" id="IPR034746">
    <property type="entry name" value="POTRA"/>
</dbReference>
<gene>
    <name evidence="5" type="ORF">D6850_12870</name>
</gene>
<reference evidence="5 6" key="1">
    <citation type="submission" date="2018-09" db="EMBL/GenBank/DDBJ databases">
        <title>Roseovarius spongiae sp. nov., isolated from a marine sponge.</title>
        <authorList>
            <person name="Zhuang L."/>
            <person name="Luo L."/>
        </authorList>
    </citation>
    <scope>NUCLEOTIDE SEQUENCE [LARGE SCALE GENOMIC DNA]</scope>
    <source>
        <strain evidence="5 6">HN-E21</strain>
    </source>
</reference>
<dbReference type="Gene3D" id="2.40.160.50">
    <property type="entry name" value="membrane protein fhac: a member of the omp85/tpsb transporter family"/>
    <property type="match status" value="1"/>
</dbReference>
<dbReference type="OrthoDB" id="9769707at2"/>
<dbReference type="Pfam" id="PF01103">
    <property type="entry name" value="Omp85"/>
    <property type="match status" value="1"/>
</dbReference>